<accession>A0A139KS68</accession>
<dbReference type="AlphaFoldDB" id="A0A139KS68"/>
<organism evidence="3 11">
    <name type="scientific">Bacteroides thetaiotaomicron</name>
    <dbReference type="NCBI Taxonomy" id="818"/>
    <lineage>
        <taxon>Bacteria</taxon>
        <taxon>Pseudomonadati</taxon>
        <taxon>Bacteroidota</taxon>
        <taxon>Bacteroidia</taxon>
        <taxon>Bacteroidales</taxon>
        <taxon>Bacteroidaceae</taxon>
        <taxon>Bacteroides</taxon>
    </lineage>
</organism>
<dbReference type="Proteomes" id="UP000436858">
    <property type="component" value="Unassembled WGS sequence"/>
</dbReference>
<dbReference type="EMBL" id="WCSB01000003">
    <property type="protein sequence ID" value="KAB4454233.1"/>
    <property type="molecule type" value="Genomic_DNA"/>
</dbReference>
<evidence type="ECO:0000313" key="2">
    <source>
        <dbReference type="EMBL" id="KAB4315655.1"/>
    </source>
</evidence>
<reference evidence="7" key="3">
    <citation type="submission" date="2021-06" db="EMBL/GenBank/DDBJ databases">
        <title>Interrogation of the integrated mobile genetic elements in gut-associated Bacteroides with a consensus prediction approach.</title>
        <authorList>
            <person name="Campbell D.E."/>
            <person name="Leigh J.R."/>
            <person name="Kim T."/>
            <person name="England W."/>
            <person name="Whitaker R.J."/>
            <person name="Degnan P.H."/>
        </authorList>
    </citation>
    <scope>NUCLEOTIDE SEQUENCE</scope>
    <source>
        <strain evidence="7">VPI-3443</strain>
    </source>
</reference>
<evidence type="ECO:0000313" key="8">
    <source>
        <dbReference type="Proteomes" id="UP000284785"/>
    </source>
</evidence>
<evidence type="ECO:0000313" key="5">
    <source>
        <dbReference type="EMBL" id="MDC2234531.1"/>
    </source>
</evidence>
<reference evidence="5" key="4">
    <citation type="submission" date="2022-10" db="EMBL/GenBank/DDBJ databases">
        <title>Human gut microbiome strain richness.</title>
        <authorList>
            <person name="Chen-Liaw A."/>
        </authorList>
    </citation>
    <scope>NUCLEOTIDE SEQUENCE</scope>
    <source>
        <strain evidence="5">1001283st1_A3_1001283B150304_161114</strain>
    </source>
</reference>
<protein>
    <submittedName>
        <fullName evidence="5">DUF5723 family protein</fullName>
    </submittedName>
</protein>
<evidence type="ECO:0000313" key="3">
    <source>
        <dbReference type="EMBL" id="KAB4454233.1"/>
    </source>
</evidence>
<evidence type="ECO:0000313" key="6">
    <source>
        <dbReference type="EMBL" id="RHD83383.1"/>
    </source>
</evidence>
<dbReference type="EMBL" id="CP083685">
    <property type="protein sequence ID" value="UYU90100.1"/>
    <property type="molecule type" value="Genomic_DNA"/>
</dbReference>
<dbReference type="GeneID" id="60924593"/>
<gene>
    <name evidence="6" type="ORF">DW780_20920</name>
    <name evidence="4" type="ORF">GAN91_06915</name>
    <name evidence="3" type="ORF">GAN93_05110</name>
    <name evidence="2" type="ORF">GAO51_03465</name>
    <name evidence="7" type="ORF">KQP74_19490</name>
    <name evidence="5" type="ORF">PO127_02060</name>
</gene>
<evidence type="ECO:0000313" key="11">
    <source>
        <dbReference type="Proteomes" id="UP000460317"/>
    </source>
</evidence>
<evidence type="ECO:0000313" key="4">
    <source>
        <dbReference type="EMBL" id="KAB4484364.1"/>
    </source>
</evidence>
<dbReference type="Proteomes" id="UP000460317">
    <property type="component" value="Unassembled WGS sequence"/>
</dbReference>
<reference evidence="6 8" key="1">
    <citation type="submission" date="2018-08" db="EMBL/GenBank/DDBJ databases">
        <title>A genome reference for cultivated species of the human gut microbiota.</title>
        <authorList>
            <person name="Zou Y."/>
            <person name="Xue W."/>
            <person name="Luo G."/>
        </authorList>
    </citation>
    <scope>NUCLEOTIDE SEQUENCE [LARGE SCALE GENOMIC DNA]</scope>
    <source>
        <strain evidence="6 8">AM30-26</strain>
    </source>
</reference>
<reference evidence="9 10" key="2">
    <citation type="journal article" date="2019" name="Nat. Med.">
        <title>A library of human gut bacterial isolates paired with longitudinal multiomics data enables mechanistic microbiome research.</title>
        <authorList>
            <person name="Poyet M."/>
            <person name="Groussin M."/>
            <person name="Gibbons S.M."/>
            <person name="Avila-Pacheco J."/>
            <person name="Jiang X."/>
            <person name="Kearney S.M."/>
            <person name="Perrotta A.R."/>
            <person name="Berdy B."/>
            <person name="Zhao S."/>
            <person name="Lieberman T.D."/>
            <person name="Swanson P.K."/>
            <person name="Smith M."/>
            <person name="Roesemann S."/>
            <person name="Alexander J.E."/>
            <person name="Rich S.A."/>
            <person name="Livny J."/>
            <person name="Vlamakis H."/>
            <person name="Clish C."/>
            <person name="Bullock K."/>
            <person name="Deik A."/>
            <person name="Scott J."/>
            <person name="Pierce K.A."/>
            <person name="Xavier R.J."/>
            <person name="Alm E.J."/>
        </authorList>
    </citation>
    <scope>NUCLEOTIDE SEQUENCE [LARGE SCALE GENOMIC DNA]</scope>
    <source>
        <strain evidence="4 9">BIOML-A162</strain>
        <strain evidence="3 11">BIOML-A165</strain>
        <strain evidence="2 10">BIOML-A188</strain>
    </source>
</reference>
<dbReference type="OMA" id="KYTTWRP"/>
<evidence type="ECO:0000259" key="1">
    <source>
        <dbReference type="Pfam" id="PF18990"/>
    </source>
</evidence>
<dbReference type="Pfam" id="PF18990">
    <property type="entry name" value="DUF5723"/>
    <property type="match status" value="1"/>
</dbReference>
<dbReference type="Proteomes" id="UP001217776">
    <property type="component" value="Unassembled WGS sequence"/>
</dbReference>
<dbReference type="EMBL" id="WCSY01000002">
    <property type="protein sequence ID" value="KAB4315655.1"/>
    <property type="molecule type" value="Genomic_DNA"/>
</dbReference>
<feature type="domain" description="DUF5723" evidence="1">
    <location>
        <begin position="48"/>
        <end position="455"/>
    </location>
</feature>
<sequence length="485" mass="53369">MTTSRLYASKKFMGALLLMMGFVLPANAQFLRTSYFMEGTHYRMQLNPALAPTSGYFNIPAIGSLNVSASSNSLGTQDIIDIIDNSDGFYNNQKFMNRLSNDNRLNVNVNTDILSFGWYKGKNFWSVNVGARVDLGAQIPKSMFSFLHDIDQDGFSWNNSKFDIGKEELNINAYTEVGIGYARAINDRLSVGGKFKVLLGMGNLNLKVDGMNVDANLPLNINDITDVNQIRDYHAKMKVNARLESSFKGMDLVENTSDPDPRKHYIDDFDFNGFGIAGYGGAIDLGASYKILDNLTVSASVLDLGFIKWSKGSTSVATAKGSMDYDGKDYALTPEGLEDFQRDAQDFMNRVEGGDVLNYEMLQLQKEDVVESRTTSLHSTVVIGAEYELLDKWLAIGALSTTRFTKPKTQTEITLSANIRPKSWLNAAISYSMIQSAGKSFGLAVKLGPLFIGTDYMFFGKSTKTVNGFVGISVPLGGKKSSKEG</sequence>
<dbReference type="Proteomes" id="UP001162960">
    <property type="component" value="Chromosome"/>
</dbReference>
<dbReference type="RefSeq" id="WP_008767614.1">
    <property type="nucleotide sequence ID" value="NZ_BAABXH010000003.1"/>
</dbReference>
<evidence type="ECO:0000313" key="9">
    <source>
        <dbReference type="Proteomes" id="UP000436858"/>
    </source>
</evidence>
<name>A0A139KS68_BACT4</name>
<dbReference type="Proteomes" id="UP000284785">
    <property type="component" value="Unassembled WGS sequence"/>
</dbReference>
<dbReference type="EMBL" id="JAQNVG010000002">
    <property type="protein sequence ID" value="MDC2234531.1"/>
    <property type="molecule type" value="Genomic_DNA"/>
</dbReference>
<dbReference type="Proteomes" id="UP000440614">
    <property type="component" value="Unassembled WGS sequence"/>
</dbReference>
<evidence type="ECO:0000313" key="10">
    <source>
        <dbReference type="Proteomes" id="UP000440614"/>
    </source>
</evidence>
<accession>C6IID3</accession>
<dbReference type="InterPro" id="IPR043781">
    <property type="entry name" value="DUF5723"/>
</dbReference>
<dbReference type="EMBL" id="QSJP01000023">
    <property type="protein sequence ID" value="RHD83383.1"/>
    <property type="molecule type" value="Genomic_DNA"/>
</dbReference>
<proteinExistence type="predicted"/>
<evidence type="ECO:0000313" key="7">
    <source>
        <dbReference type="EMBL" id="UYU90100.1"/>
    </source>
</evidence>
<dbReference type="EMBL" id="WCRY01000005">
    <property type="protein sequence ID" value="KAB4484364.1"/>
    <property type="molecule type" value="Genomic_DNA"/>
</dbReference>